<protein>
    <recommendedName>
        <fullName evidence="12">LRRCT domain-containing protein</fullName>
    </recommendedName>
</protein>
<evidence type="ECO:0000256" key="1">
    <source>
        <dbReference type="ARBA" id="ARBA00004479"/>
    </source>
</evidence>
<evidence type="ECO:0000256" key="6">
    <source>
        <dbReference type="ARBA" id="ARBA00022737"/>
    </source>
</evidence>
<dbReference type="SUPFAM" id="SSF52058">
    <property type="entry name" value="L domain-like"/>
    <property type="match status" value="2"/>
</dbReference>
<feature type="compositionally biased region" description="Polar residues" evidence="9">
    <location>
        <begin position="333"/>
        <end position="343"/>
    </location>
</feature>
<keyword evidence="14" id="KW-1185">Reference proteome</keyword>
<evidence type="ECO:0000256" key="11">
    <source>
        <dbReference type="SAM" id="SignalP"/>
    </source>
</evidence>
<dbReference type="GO" id="GO:0051965">
    <property type="term" value="P:positive regulation of synapse assembly"/>
    <property type="evidence" value="ECO:0007669"/>
    <property type="project" value="TreeGrafter"/>
</dbReference>
<dbReference type="InterPro" id="IPR000483">
    <property type="entry name" value="Cys-rich_flank_reg_C"/>
</dbReference>
<organism evidence="13 14">
    <name type="scientific">Chiloscyllium punctatum</name>
    <name type="common">Brownbanded bambooshark</name>
    <name type="synonym">Hemiscyllium punctatum</name>
    <dbReference type="NCBI Taxonomy" id="137246"/>
    <lineage>
        <taxon>Eukaryota</taxon>
        <taxon>Metazoa</taxon>
        <taxon>Chordata</taxon>
        <taxon>Craniata</taxon>
        <taxon>Vertebrata</taxon>
        <taxon>Chondrichthyes</taxon>
        <taxon>Elasmobranchii</taxon>
        <taxon>Galeomorphii</taxon>
        <taxon>Galeoidea</taxon>
        <taxon>Orectolobiformes</taxon>
        <taxon>Hemiscylliidae</taxon>
        <taxon>Chiloscyllium</taxon>
    </lineage>
</organism>
<evidence type="ECO:0000256" key="9">
    <source>
        <dbReference type="SAM" id="MobiDB-lite"/>
    </source>
</evidence>
<dbReference type="STRING" id="137246.A0A401RZ37"/>
<dbReference type="SMART" id="SM00082">
    <property type="entry name" value="LRRCT"/>
    <property type="match status" value="2"/>
</dbReference>
<evidence type="ECO:0000259" key="12">
    <source>
        <dbReference type="SMART" id="SM00082"/>
    </source>
</evidence>
<dbReference type="Proteomes" id="UP000287033">
    <property type="component" value="Unassembled WGS sequence"/>
</dbReference>
<name>A0A401RZ37_CHIPU</name>
<keyword evidence="4 10" id="KW-0812">Transmembrane</keyword>
<feature type="domain" description="LRRCT" evidence="12">
    <location>
        <begin position="590"/>
        <end position="640"/>
    </location>
</feature>
<evidence type="ECO:0000256" key="8">
    <source>
        <dbReference type="ARBA" id="ARBA00023136"/>
    </source>
</evidence>
<dbReference type="Pfam" id="PF13855">
    <property type="entry name" value="LRR_8"/>
    <property type="match status" value="2"/>
</dbReference>
<dbReference type="FunFam" id="3.80.10.10:FF:000001">
    <property type="entry name" value="SLIT and NTRK-like family, member 1"/>
    <property type="match status" value="2"/>
</dbReference>
<evidence type="ECO:0000256" key="5">
    <source>
        <dbReference type="ARBA" id="ARBA00022729"/>
    </source>
</evidence>
<feature type="compositionally biased region" description="Low complexity" evidence="9">
    <location>
        <begin position="351"/>
        <end position="364"/>
    </location>
</feature>
<reference evidence="13 14" key="1">
    <citation type="journal article" date="2018" name="Nat. Ecol. Evol.">
        <title>Shark genomes provide insights into elasmobranch evolution and the origin of vertebrates.</title>
        <authorList>
            <person name="Hara Y"/>
            <person name="Yamaguchi K"/>
            <person name="Onimaru K"/>
            <person name="Kadota M"/>
            <person name="Koyanagi M"/>
            <person name="Keeley SD"/>
            <person name="Tatsumi K"/>
            <person name="Tanaka K"/>
            <person name="Motone F"/>
            <person name="Kageyama Y"/>
            <person name="Nozu R"/>
            <person name="Adachi N"/>
            <person name="Nishimura O"/>
            <person name="Nakagawa R"/>
            <person name="Tanegashima C"/>
            <person name="Kiyatake I"/>
            <person name="Matsumoto R"/>
            <person name="Murakumo K"/>
            <person name="Nishida K"/>
            <person name="Terakita A"/>
            <person name="Kuratani S"/>
            <person name="Sato K"/>
            <person name="Hyodo S Kuraku.S."/>
        </authorList>
    </citation>
    <scope>NUCLEOTIDE SEQUENCE [LARGE SCALE GENOMIC DNA]</scope>
</reference>
<dbReference type="OMA" id="DIVGMKI"/>
<evidence type="ECO:0000256" key="4">
    <source>
        <dbReference type="ARBA" id="ARBA00022692"/>
    </source>
</evidence>
<keyword evidence="6" id="KW-0677">Repeat</keyword>
<evidence type="ECO:0000256" key="3">
    <source>
        <dbReference type="ARBA" id="ARBA00022614"/>
    </source>
</evidence>
<keyword evidence="8 10" id="KW-0472">Membrane</keyword>
<feature type="transmembrane region" description="Helical" evidence="10">
    <location>
        <begin position="686"/>
        <end position="712"/>
    </location>
</feature>
<dbReference type="OrthoDB" id="676979at2759"/>
<dbReference type="EMBL" id="BEZZ01000027">
    <property type="protein sequence ID" value="GCC23350.1"/>
    <property type="molecule type" value="Genomic_DNA"/>
</dbReference>
<dbReference type="AlphaFoldDB" id="A0A401RZ37"/>
<dbReference type="PANTHER" id="PTHR45773">
    <property type="entry name" value="SLIT AND NTRK-LIKE PROTEIN 4-RELATED"/>
    <property type="match status" value="1"/>
</dbReference>
<evidence type="ECO:0000313" key="13">
    <source>
        <dbReference type="EMBL" id="GCC23350.1"/>
    </source>
</evidence>
<feature type="region of interest" description="Disordered" evidence="9">
    <location>
        <begin position="292"/>
        <end position="379"/>
    </location>
</feature>
<dbReference type="GO" id="GO:0007409">
    <property type="term" value="P:axonogenesis"/>
    <property type="evidence" value="ECO:0007669"/>
    <property type="project" value="TreeGrafter"/>
</dbReference>
<accession>A0A401RZ37</accession>
<evidence type="ECO:0000256" key="10">
    <source>
        <dbReference type="SAM" id="Phobius"/>
    </source>
</evidence>
<keyword evidence="5 11" id="KW-0732">Signal</keyword>
<proteinExistence type="inferred from homology"/>
<dbReference type="PANTHER" id="PTHR45773:SF5">
    <property type="entry name" value="SLIT AND NTRK-LIKE PROTEIN 5"/>
    <property type="match status" value="1"/>
</dbReference>
<evidence type="ECO:0000313" key="14">
    <source>
        <dbReference type="Proteomes" id="UP000287033"/>
    </source>
</evidence>
<evidence type="ECO:0000256" key="2">
    <source>
        <dbReference type="ARBA" id="ARBA00010439"/>
    </source>
</evidence>
<keyword evidence="7 10" id="KW-1133">Transmembrane helix</keyword>
<comment type="subcellular location">
    <subcellularLocation>
        <location evidence="1">Membrane</location>
        <topology evidence="1">Single-pass type I membrane protein</topology>
    </subcellularLocation>
</comment>
<feature type="chain" id="PRO_5019219211" description="LRRCT domain-containing protein" evidence="11">
    <location>
        <begin position="25"/>
        <end position="922"/>
    </location>
</feature>
<gene>
    <name evidence="13" type="ORF">chiPu_0001744</name>
</gene>
<feature type="domain" description="LRRCT" evidence="12">
    <location>
        <begin position="225"/>
        <end position="275"/>
    </location>
</feature>
<dbReference type="InterPro" id="IPR003591">
    <property type="entry name" value="Leu-rich_rpt_typical-subtyp"/>
</dbReference>
<comment type="similarity">
    <text evidence="2">Belongs to the SLITRK family.</text>
</comment>
<dbReference type="Gene3D" id="3.80.10.10">
    <property type="entry name" value="Ribonuclease Inhibitor"/>
    <property type="match status" value="2"/>
</dbReference>
<comment type="caution">
    <text evidence="13">The sequence shown here is derived from an EMBL/GenBank/DDBJ whole genome shotgun (WGS) entry which is preliminary data.</text>
</comment>
<dbReference type="SMART" id="SM00369">
    <property type="entry name" value="LRR_TYP"/>
    <property type="match status" value="11"/>
</dbReference>
<dbReference type="InterPro" id="IPR001611">
    <property type="entry name" value="Leu-rich_rpt"/>
</dbReference>
<evidence type="ECO:0000256" key="7">
    <source>
        <dbReference type="ARBA" id="ARBA00022989"/>
    </source>
</evidence>
<dbReference type="InterPro" id="IPR032675">
    <property type="entry name" value="LRR_dom_sf"/>
</dbReference>
<feature type="signal peptide" evidence="11">
    <location>
        <begin position="1"/>
        <end position="24"/>
    </location>
</feature>
<dbReference type="GO" id="GO:0016020">
    <property type="term" value="C:membrane"/>
    <property type="evidence" value="ECO:0007669"/>
    <property type="project" value="UniProtKB-SubCell"/>
</dbReference>
<sequence>MSVWLTRAVALASLVGGWWWRLEAVAGGAAPESYGEACESLCSCQEKDGVLVLGCEDSRIVSVLQLSPPRWPVYHLFLSGNLLSRLQTDEFLNFSGAAVLHLGGNRIEEIEAGAFRGLHATRRLHLNNNRLEGLRRDAFAGLERLEYLQLDYNYLRRLEGDTLDRLPRLQVLILNDNLLAGLPADLFRHVPLTHLDLRGNRLRALPHAGLLEHLGGLAELQLEDNPWECGCPLLALKAWLESISYTALVGEVVCETPFRLHGRDLGEVSRQELCPRRAPAPVPAAAAAAGVGLDSDWRPPPPALSTRGYFHSSSSSSSAVPPPAATAQHHIPVTSSPSRSQAKGTRLPKAPSSRVRVTTSRSPSLKVEGDGGVVEEEEEGQGYPYGPIFAYQTKPPVPLVCPRQCSCQLQISELGLNVNCQERRIERLSELQPRPYNPRKLYLSGNRLAAVRRGDFDEAAGLELLHLGHNRIAAVQDGAFANLTQLRRLYLNGNCLEALGAGTFRGLRSLRYLYLEYNALRRLGAGTLSPAPGLQLLFLHHNLLRALPPRLFAGLNLTRLSLRGNRFASLPVAGLLEQLASLIQIELDENPWECGCPLLGMKRWLERLGPGALVRRLACHSPKHLAGHDLASLRADLICPDHSDEVALSTPSLPQPPAPPGAAARPLATAGAATPFPADGGSVVPLSVLILSLLLVFLASVFVAAGLFVVVMKRRKRAQSERTSTNNSDVSSFNLQYSVYSHGPAPKAKSPAGHVYEYIPHPLGHMCKNPIYRSREGNSVDDYRDLHELKVTYRNPVEDERENQLRSPSYSISTIEPHEQLSPVQDVDHFYRGILEPGKQSPTGNSVEYKFSSPPNYNYSPNYEVRRQYLHPERMRETVLYGAPSNVYAEQIRNDYLELKAKLHIEPDYLEVLEKQTTCSQF</sequence>
<keyword evidence="3" id="KW-0433">Leucine-rich repeat</keyword>